<dbReference type="InParanoid" id="A0A409WR60"/>
<evidence type="ECO:0000256" key="1">
    <source>
        <dbReference type="SAM" id="MobiDB-lite"/>
    </source>
</evidence>
<gene>
    <name evidence="2" type="ORF">CVT25_015133</name>
</gene>
<reference evidence="2 3" key="1">
    <citation type="journal article" date="2018" name="Evol. Lett.">
        <title>Horizontal gene cluster transfer increased hallucinogenic mushroom diversity.</title>
        <authorList>
            <person name="Reynolds H.T."/>
            <person name="Vijayakumar V."/>
            <person name="Gluck-Thaler E."/>
            <person name="Korotkin H.B."/>
            <person name="Matheny P.B."/>
            <person name="Slot J.C."/>
        </authorList>
    </citation>
    <scope>NUCLEOTIDE SEQUENCE [LARGE SCALE GENOMIC DNA]</scope>
    <source>
        <strain evidence="2 3">2631</strain>
    </source>
</reference>
<dbReference type="Proteomes" id="UP000283269">
    <property type="component" value="Unassembled WGS sequence"/>
</dbReference>
<feature type="region of interest" description="Disordered" evidence="1">
    <location>
        <begin position="70"/>
        <end position="118"/>
    </location>
</feature>
<dbReference type="STRING" id="93625.A0A409WR60"/>
<accession>A0A409WR60</accession>
<dbReference type="OrthoDB" id="2526979at2759"/>
<evidence type="ECO:0000313" key="2">
    <source>
        <dbReference type="EMBL" id="PPQ80980.1"/>
    </source>
</evidence>
<dbReference type="AlphaFoldDB" id="A0A409WR60"/>
<evidence type="ECO:0000313" key="3">
    <source>
        <dbReference type="Proteomes" id="UP000283269"/>
    </source>
</evidence>
<feature type="compositionally biased region" description="Low complexity" evidence="1">
    <location>
        <begin position="96"/>
        <end position="112"/>
    </location>
</feature>
<name>A0A409WR60_PSICY</name>
<dbReference type="EMBL" id="NHYD01003293">
    <property type="protein sequence ID" value="PPQ80980.1"/>
    <property type="molecule type" value="Genomic_DNA"/>
</dbReference>
<organism evidence="2 3">
    <name type="scientific">Psilocybe cyanescens</name>
    <dbReference type="NCBI Taxonomy" id="93625"/>
    <lineage>
        <taxon>Eukaryota</taxon>
        <taxon>Fungi</taxon>
        <taxon>Dikarya</taxon>
        <taxon>Basidiomycota</taxon>
        <taxon>Agaricomycotina</taxon>
        <taxon>Agaricomycetes</taxon>
        <taxon>Agaricomycetidae</taxon>
        <taxon>Agaricales</taxon>
        <taxon>Agaricineae</taxon>
        <taxon>Strophariaceae</taxon>
        <taxon>Psilocybe</taxon>
    </lineage>
</organism>
<proteinExistence type="predicted"/>
<protein>
    <submittedName>
        <fullName evidence="2">Uncharacterized protein</fullName>
    </submittedName>
</protein>
<keyword evidence="3" id="KW-1185">Reference proteome</keyword>
<sequence length="164" mass="18026">MSFGPVIVLSKTSSTSGVSQHPNTHEARGSFIPLRSAASTLKSFAPHPTTLLSPTRRRRVTFAFDDRRLSAPKFDDDSDESSPPSPQIPYITRTLSSSPFFSASPTSSSSSSIQEPHHATTDLHPILASLERKRRLSSLCKVWGHVVFKVLPLGGWKAAYLFYN</sequence>
<comment type="caution">
    <text evidence="2">The sequence shown here is derived from an EMBL/GenBank/DDBJ whole genome shotgun (WGS) entry which is preliminary data.</text>
</comment>